<proteinExistence type="predicted"/>
<evidence type="ECO:0000313" key="2">
    <source>
        <dbReference type="Proteomes" id="UP000626109"/>
    </source>
</evidence>
<protein>
    <submittedName>
        <fullName evidence="1">Uncharacterized protein</fullName>
    </submittedName>
</protein>
<gene>
    <name evidence="1" type="ORF">PGLA2088_LOCUS38959</name>
</gene>
<sequence length="111" mass="11427">MYATVSGRASATNVTIATGLTNQEVADRVVVIHDATGARISCSQMYFFKQPPVQTSTKATTTIAAATTTIAAATTTTTTAQMNALISQATTFKASSNAWLLFAVACAASLS</sequence>
<reference evidence="1" key="1">
    <citation type="submission" date="2021-02" db="EMBL/GenBank/DDBJ databases">
        <authorList>
            <person name="Dougan E. K."/>
            <person name="Rhodes N."/>
            <person name="Thang M."/>
            <person name="Chan C."/>
        </authorList>
    </citation>
    <scope>NUCLEOTIDE SEQUENCE</scope>
</reference>
<dbReference type="EMBL" id="CAJNNW010032923">
    <property type="protein sequence ID" value="CAE8716208.1"/>
    <property type="molecule type" value="Genomic_DNA"/>
</dbReference>
<dbReference type="Proteomes" id="UP000626109">
    <property type="component" value="Unassembled WGS sequence"/>
</dbReference>
<dbReference type="AlphaFoldDB" id="A0A813L496"/>
<evidence type="ECO:0000313" key="1">
    <source>
        <dbReference type="EMBL" id="CAE8716208.1"/>
    </source>
</evidence>
<name>A0A813L496_POLGL</name>
<accession>A0A813L496</accession>
<organism evidence="1 2">
    <name type="scientific">Polarella glacialis</name>
    <name type="common">Dinoflagellate</name>
    <dbReference type="NCBI Taxonomy" id="89957"/>
    <lineage>
        <taxon>Eukaryota</taxon>
        <taxon>Sar</taxon>
        <taxon>Alveolata</taxon>
        <taxon>Dinophyceae</taxon>
        <taxon>Suessiales</taxon>
        <taxon>Suessiaceae</taxon>
        <taxon>Polarella</taxon>
    </lineage>
</organism>
<comment type="caution">
    <text evidence="1">The sequence shown here is derived from an EMBL/GenBank/DDBJ whole genome shotgun (WGS) entry which is preliminary data.</text>
</comment>